<dbReference type="InterPro" id="IPR044725">
    <property type="entry name" value="CBSX3_CBS_dom"/>
</dbReference>
<dbReference type="InterPro" id="IPR000644">
    <property type="entry name" value="CBS_dom"/>
</dbReference>
<dbReference type="RefSeq" id="WP_186744902.1">
    <property type="nucleotide sequence ID" value="NZ_CP060394.1"/>
</dbReference>
<dbReference type="InterPro" id="IPR051257">
    <property type="entry name" value="Diverse_CBS-Domain"/>
</dbReference>
<evidence type="ECO:0000256" key="2">
    <source>
        <dbReference type="PROSITE-ProRule" id="PRU00703"/>
    </source>
</evidence>
<feature type="domain" description="CBS" evidence="3">
    <location>
        <begin position="11"/>
        <end position="70"/>
    </location>
</feature>
<feature type="domain" description="CBS" evidence="3">
    <location>
        <begin position="79"/>
        <end position="134"/>
    </location>
</feature>
<dbReference type="KEGG" id="adin:H7849_05780"/>
<evidence type="ECO:0000259" key="3">
    <source>
        <dbReference type="PROSITE" id="PS51371"/>
    </source>
</evidence>
<evidence type="ECO:0000313" key="5">
    <source>
        <dbReference type="Proteomes" id="UP000515312"/>
    </source>
</evidence>
<accession>A0A7G8BLN8</accession>
<keyword evidence="1 2" id="KW-0129">CBS domain</keyword>
<evidence type="ECO:0000313" key="4">
    <source>
        <dbReference type="EMBL" id="QNI33458.1"/>
    </source>
</evidence>
<dbReference type="SUPFAM" id="SSF54631">
    <property type="entry name" value="CBS-domain pair"/>
    <property type="match status" value="1"/>
</dbReference>
<protein>
    <submittedName>
        <fullName evidence="4">CBS domain-containing protein</fullName>
    </submittedName>
</protein>
<dbReference type="AlphaFoldDB" id="A0A7G8BLN8"/>
<dbReference type="Gene3D" id="3.10.580.10">
    <property type="entry name" value="CBS-domain"/>
    <property type="match status" value="1"/>
</dbReference>
<dbReference type="PROSITE" id="PS51371">
    <property type="entry name" value="CBS"/>
    <property type="match status" value="2"/>
</dbReference>
<dbReference type="InterPro" id="IPR046342">
    <property type="entry name" value="CBS_dom_sf"/>
</dbReference>
<reference evidence="4 5" key="1">
    <citation type="submission" date="2020-08" db="EMBL/GenBank/DDBJ databases">
        <title>Edaphobacter telluris sp. nov. and Acidobacterium dinghuensis sp. nov., two acidobacteria isolated from forest soil.</title>
        <authorList>
            <person name="Fu J."/>
            <person name="Qiu L."/>
        </authorList>
    </citation>
    <scope>NUCLEOTIDE SEQUENCE [LARGE SCALE GENOMIC DNA]</scope>
    <source>
        <strain evidence="4">4Y35</strain>
    </source>
</reference>
<dbReference type="Pfam" id="PF00571">
    <property type="entry name" value="CBS"/>
    <property type="match status" value="2"/>
</dbReference>
<dbReference type="PANTHER" id="PTHR43080:SF2">
    <property type="entry name" value="CBS DOMAIN-CONTAINING PROTEIN"/>
    <property type="match status" value="1"/>
</dbReference>
<organism evidence="4 5">
    <name type="scientific">Alloacidobacterium dinghuense</name>
    <dbReference type="NCBI Taxonomy" id="2763107"/>
    <lineage>
        <taxon>Bacteria</taxon>
        <taxon>Pseudomonadati</taxon>
        <taxon>Acidobacteriota</taxon>
        <taxon>Terriglobia</taxon>
        <taxon>Terriglobales</taxon>
        <taxon>Acidobacteriaceae</taxon>
        <taxon>Alloacidobacterium</taxon>
    </lineage>
</organism>
<dbReference type="CDD" id="cd04623">
    <property type="entry name" value="CBS_pair_bac_euk"/>
    <property type="match status" value="1"/>
</dbReference>
<dbReference type="PANTHER" id="PTHR43080">
    <property type="entry name" value="CBS DOMAIN-CONTAINING PROTEIN CBSX3, MITOCHONDRIAL"/>
    <property type="match status" value="1"/>
</dbReference>
<proteinExistence type="predicted"/>
<gene>
    <name evidence="4" type="ORF">H7849_05780</name>
</gene>
<keyword evidence="5" id="KW-1185">Reference proteome</keyword>
<dbReference type="EMBL" id="CP060394">
    <property type="protein sequence ID" value="QNI33458.1"/>
    <property type="molecule type" value="Genomic_DNA"/>
</dbReference>
<evidence type="ECO:0000256" key="1">
    <source>
        <dbReference type="ARBA" id="ARBA00023122"/>
    </source>
</evidence>
<sequence length="149" mass="16476">MKVCDPVSLILRKKGGTVWSVPAKTTVYAAIELMAEREVGALLVVDEGHLHGIITERDYARKVVLMGRSSKETPVSEILSEPLLTIAPDCSVDEAMRLITTHRIRHLPVVQDGKLVGLISIGDLVQWIAFAQDQTIEDLSHYIEGKYPC</sequence>
<dbReference type="Proteomes" id="UP000515312">
    <property type="component" value="Chromosome"/>
</dbReference>
<name>A0A7G8BLN8_9BACT</name>
<dbReference type="SMART" id="SM00116">
    <property type="entry name" value="CBS"/>
    <property type="match status" value="2"/>
</dbReference>